<dbReference type="PANTHER" id="PTHR36933">
    <property type="entry name" value="SLL0788 PROTEIN"/>
    <property type="match status" value="1"/>
</dbReference>
<organism evidence="2 3">
    <name type="scientific">Gordonia mangrovi</name>
    <dbReference type="NCBI Taxonomy" id="2665643"/>
    <lineage>
        <taxon>Bacteria</taxon>
        <taxon>Bacillati</taxon>
        <taxon>Actinomycetota</taxon>
        <taxon>Actinomycetes</taxon>
        <taxon>Mycobacteriales</taxon>
        <taxon>Gordoniaceae</taxon>
        <taxon>Gordonia</taxon>
    </lineage>
</organism>
<dbReference type="PANTHER" id="PTHR36933:SF1">
    <property type="entry name" value="SLL0788 PROTEIN"/>
    <property type="match status" value="1"/>
</dbReference>
<gene>
    <name evidence="2" type="ORF">GIY30_19610</name>
</gene>
<accession>A0A6L7GUI6</accession>
<dbReference type="Gene3D" id="1.20.1260.10">
    <property type="match status" value="1"/>
</dbReference>
<dbReference type="InterPro" id="IPR005183">
    <property type="entry name" value="DUF305_CopM-like"/>
</dbReference>
<evidence type="ECO:0000313" key="2">
    <source>
        <dbReference type="EMBL" id="MXP23550.1"/>
    </source>
</evidence>
<dbReference type="Proteomes" id="UP000475545">
    <property type="component" value="Unassembled WGS sequence"/>
</dbReference>
<keyword evidence="3" id="KW-1185">Reference proteome</keyword>
<dbReference type="RefSeq" id="WP_160903695.1">
    <property type="nucleotide sequence ID" value="NZ_CP102850.1"/>
</dbReference>
<dbReference type="AlphaFoldDB" id="A0A6L7GUI6"/>
<dbReference type="InterPro" id="IPR012347">
    <property type="entry name" value="Ferritin-like"/>
</dbReference>
<proteinExistence type="predicted"/>
<sequence>MSSAVRILGTLGVATLLVTVGVVFGMAWQTHTDSDAQPPAPSIVDVGFAQDMSTHHDQAILMCASLSRDAAPQIRGLADRMTAAQAAEAATMRGWLTWFSLPVTTEHPMSWMATTDGHSHASTADAPPMPGMASIDELDRLAAAHGRDAEILFLQLMIRHHRGGLEMAQAAYNDPRSSSPTKQLALTMIGEQGDEIGQMTLMLRERDAQPLPT</sequence>
<name>A0A6L7GUI6_9ACTN</name>
<dbReference type="Pfam" id="PF03713">
    <property type="entry name" value="DUF305"/>
    <property type="match status" value="1"/>
</dbReference>
<reference evidence="2 3" key="1">
    <citation type="submission" date="2019-11" db="EMBL/GenBank/DDBJ databases">
        <title>Gordonia sp. nov., a novel actinobacterium isolated from mangrove soil in Hainan.</title>
        <authorList>
            <person name="Huang X."/>
            <person name="Xie Y."/>
            <person name="Chu X."/>
            <person name="Xiao K."/>
        </authorList>
    </citation>
    <scope>NUCLEOTIDE SEQUENCE [LARGE SCALE GENOMIC DNA]</scope>
    <source>
        <strain evidence="2 3">HNM0687</strain>
    </source>
</reference>
<dbReference type="EMBL" id="WMBR01000005">
    <property type="protein sequence ID" value="MXP23550.1"/>
    <property type="molecule type" value="Genomic_DNA"/>
</dbReference>
<protein>
    <submittedName>
        <fullName evidence="2">DUF305 domain-containing protein</fullName>
    </submittedName>
</protein>
<comment type="caution">
    <text evidence="2">The sequence shown here is derived from an EMBL/GenBank/DDBJ whole genome shotgun (WGS) entry which is preliminary data.</text>
</comment>
<evidence type="ECO:0000313" key="3">
    <source>
        <dbReference type="Proteomes" id="UP000475545"/>
    </source>
</evidence>
<feature type="domain" description="DUF305" evidence="1">
    <location>
        <begin position="45"/>
        <end position="203"/>
    </location>
</feature>
<evidence type="ECO:0000259" key="1">
    <source>
        <dbReference type="Pfam" id="PF03713"/>
    </source>
</evidence>